<dbReference type="PANTHER" id="PTHR44154">
    <property type="entry name" value="QUINONE OXIDOREDUCTASE"/>
    <property type="match status" value="1"/>
</dbReference>
<sequence length="357" mass="36496">MTAGSCGTTLGDTGDPMVLDLDVHDSEKGMQRPPDAVAPTMARAIQYTEFGGPEVLTLVDIPDPEPGKGEVAVRVEAVGINPVEWKQRSALRDTGRITSPRRPGSDAAGVVTAVGKGVEGLRVGEPVVVFLATGTYATDIAVPASHVQPRPPAVSAAEGAALGIPVGTAYQTVRSLAVGPGDTLLIHGGSGAVGQAAIQFARMWGATVVATTSARRAQRVQDLGATPVGYESEGLEDRILAAAPQGITAAIDIAGTDKAIEASLGLVRDHGRIATLVRGADAARLGIRAFSGGSPEPLTPLELAWRAEAIPVALALMAHGAFAVELGPSYPLAEASEAQRIVQSGVDGKVVLLPWGD</sequence>
<dbReference type="InterPro" id="IPR036291">
    <property type="entry name" value="NAD(P)-bd_dom_sf"/>
</dbReference>
<dbReference type="SMART" id="SM00829">
    <property type="entry name" value="PKS_ER"/>
    <property type="match status" value="1"/>
</dbReference>
<protein>
    <submittedName>
        <fullName evidence="3">NADP-dependent oxidoreductase</fullName>
        <ecNumber evidence="3">1.-.-.-</ecNumber>
    </submittedName>
</protein>
<name>A0ABZ0SLB0_9MICO</name>
<dbReference type="Gene3D" id="3.40.50.720">
    <property type="entry name" value="NAD(P)-binding Rossmann-like Domain"/>
    <property type="match status" value="1"/>
</dbReference>
<dbReference type="EMBL" id="CP139368">
    <property type="protein sequence ID" value="WPR88623.1"/>
    <property type="molecule type" value="Genomic_DNA"/>
</dbReference>
<evidence type="ECO:0000313" key="3">
    <source>
        <dbReference type="EMBL" id="WPR88623.1"/>
    </source>
</evidence>
<keyword evidence="4" id="KW-1185">Reference proteome</keyword>
<reference evidence="3 4" key="1">
    <citation type="submission" date="2023-11" db="EMBL/GenBank/DDBJ databases">
        <title>Genome sequence of Microbacterium rhizosphaerae KACC 19337.</title>
        <authorList>
            <person name="Choi H."/>
            <person name="Kim S."/>
            <person name="Kim Y."/>
            <person name="Kwon S.-W."/>
            <person name="Heo J."/>
        </authorList>
    </citation>
    <scope>NUCLEOTIDE SEQUENCE [LARGE SCALE GENOMIC DNA]</scope>
    <source>
        <strain evidence="3 4">KACC 19337</strain>
    </source>
</reference>
<dbReference type="SUPFAM" id="SSF51735">
    <property type="entry name" value="NAD(P)-binding Rossmann-fold domains"/>
    <property type="match status" value="1"/>
</dbReference>
<dbReference type="InterPro" id="IPR013149">
    <property type="entry name" value="ADH-like_C"/>
</dbReference>
<feature type="domain" description="Enoyl reductase (ER)" evidence="2">
    <location>
        <begin position="51"/>
        <end position="352"/>
    </location>
</feature>
<accession>A0ABZ0SLB0</accession>
<dbReference type="Pfam" id="PF00107">
    <property type="entry name" value="ADH_zinc_N"/>
    <property type="match status" value="1"/>
</dbReference>
<evidence type="ECO:0000256" key="1">
    <source>
        <dbReference type="ARBA" id="ARBA00022857"/>
    </source>
</evidence>
<keyword evidence="1" id="KW-0521">NADP</keyword>
<keyword evidence="3" id="KW-0560">Oxidoreductase</keyword>
<proteinExistence type="predicted"/>
<dbReference type="Gene3D" id="3.90.180.10">
    <property type="entry name" value="Medium-chain alcohol dehydrogenases, catalytic domain"/>
    <property type="match status" value="1"/>
</dbReference>
<dbReference type="RefSeq" id="WP_320941342.1">
    <property type="nucleotide sequence ID" value="NZ_BAABEU010000006.1"/>
</dbReference>
<dbReference type="InterPro" id="IPR011032">
    <property type="entry name" value="GroES-like_sf"/>
</dbReference>
<dbReference type="Proteomes" id="UP001323798">
    <property type="component" value="Chromosome"/>
</dbReference>
<evidence type="ECO:0000259" key="2">
    <source>
        <dbReference type="SMART" id="SM00829"/>
    </source>
</evidence>
<dbReference type="InterPro" id="IPR020843">
    <property type="entry name" value="ER"/>
</dbReference>
<dbReference type="InterPro" id="IPR051603">
    <property type="entry name" value="Zinc-ADH_QOR/CCCR"/>
</dbReference>
<dbReference type="GO" id="GO:0016491">
    <property type="term" value="F:oxidoreductase activity"/>
    <property type="evidence" value="ECO:0007669"/>
    <property type="project" value="UniProtKB-KW"/>
</dbReference>
<dbReference type="EC" id="1.-.-.-" evidence="3"/>
<organism evidence="3 4">
    <name type="scientific">Microbacterium rhizosphaerae</name>
    <dbReference type="NCBI Taxonomy" id="1678237"/>
    <lineage>
        <taxon>Bacteria</taxon>
        <taxon>Bacillati</taxon>
        <taxon>Actinomycetota</taxon>
        <taxon>Actinomycetes</taxon>
        <taxon>Micrococcales</taxon>
        <taxon>Microbacteriaceae</taxon>
        <taxon>Microbacterium</taxon>
    </lineage>
</organism>
<dbReference type="CDD" id="cd05289">
    <property type="entry name" value="MDR_like_2"/>
    <property type="match status" value="1"/>
</dbReference>
<dbReference type="PANTHER" id="PTHR44154:SF1">
    <property type="entry name" value="QUINONE OXIDOREDUCTASE"/>
    <property type="match status" value="1"/>
</dbReference>
<evidence type="ECO:0000313" key="4">
    <source>
        <dbReference type="Proteomes" id="UP001323798"/>
    </source>
</evidence>
<dbReference type="SUPFAM" id="SSF50129">
    <property type="entry name" value="GroES-like"/>
    <property type="match status" value="1"/>
</dbReference>
<dbReference type="Pfam" id="PF08240">
    <property type="entry name" value="ADH_N"/>
    <property type="match status" value="1"/>
</dbReference>
<gene>
    <name evidence="3" type="ORF">SM116_12680</name>
</gene>
<dbReference type="InterPro" id="IPR013154">
    <property type="entry name" value="ADH-like_N"/>
</dbReference>